<feature type="transmembrane region" description="Helical" evidence="1">
    <location>
        <begin position="72"/>
        <end position="91"/>
    </location>
</feature>
<evidence type="ECO:0000256" key="1">
    <source>
        <dbReference type="SAM" id="Phobius"/>
    </source>
</evidence>
<dbReference type="AlphaFoldDB" id="A0A0D3C842"/>
<keyword evidence="1" id="KW-0472">Membrane</keyword>
<evidence type="ECO:0000313" key="3">
    <source>
        <dbReference type="Proteomes" id="UP000032141"/>
    </source>
</evidence>
<evidence type="ECO:0000313" key="2">
    <source>
        <dbReference type="EnsemblPlants" id="Bo5g007600.1"/>
    </source>
</evidence>
<feature type="transmembrane region" description="Helical" evidence="1">
    <location>
        <begin position="103"/>
        <end position="125"/>
    </location>
</feature>
<organism evidence="2 3">
    <name type="scientific">Brassica oleracea var. oleracea</name>
    <dbReference type="NCBI Taxonomy" id="109376"/>
    <lineage>
        <taxon>Eukaryota</taxon>
        <taxon>Viridiplantae</taxon>
        <taxon>Streptophyta</taxon>
        <taxon>Embryophyta</taxon>
        <taxon>Tracheophyta</taxon>
        <taxon>Spermatophyta</taxon>
        <taxon>Magnoliopsida</taxon>
        <taxon>eudicotyledons</taxon>
        <taxon>Gunneridae</taxon>
        <taxon>Pentapetalae</taxon>
        <taxon>rosids</taxon>
        <taxon>malvids</taxon>
        <taxon>Brassicales</taxon>
        <taxon>Brassicaceae</taxon>
        <taxon>Brassiceae</taxon>
        <taxon>Brassica</taxon>
    </lineage>
</organism>
<proteinExistence type="predicted"/>
<dbReference type="EnsemblPlants" id="Bo5g007600.1">
    <property type="protein sequence ID" value="Bo5g007600.1"/>
    <property type="gene ID" value="Bo5g007600"/>
</dbReference>
<sequence length="134" mass="14229">MFFNPLIIFSDSSICLSSTTISDSNPATLFSDSLNESSTTFFSVLHFSTSALPSATLDSKLFTFSFNSSTSFPLLPILSLISSSALTFLFLSSNSFASKALSFASNSFILLSFSSLAILNSSTSFSSSSIPSPF</sequence>
<keyword evidence="1" id="KW-1133">Transmembrane helix</keyword>
<dbReference type="Proteomes" id="UP000032141">
    <property type="component" value="Chromosome C5"/>
</dbReference>
<reference evidence="2 3" key="1">
    <citation type="journal article" date="2014" name="Genome Biol.">
        <title>Transcriptome and methylome profiling reveals relics of genome dominance in the mesopolyploid Brassica oleracea.</title>
        <authorList>
            <person name="Parkin I.A."/>
            <person name="Koh C."/>
            <person name="Tang H."/>
            <person name="Robinson S.J."/>
            <person name="Kagale S."/>
            <person name="Clarke W.E."/>
            <person name="Town C.D."/>
            <person name="Nixon J."/>
            <person name="Krishnakumar V."/>
            <person name="Bidwell S.L."/>
            <person name="Denoeud F."/>
            <person name="Belcram H."/>
            <person name="Links M.G."/>
            <person name="Just J."/>
            <person name="Clarke C."/>
            <person name="Bender T."/>
            <person name="Huebert T."/>
            <person name="Mason A.S."/>
            <person name="Pires J.C."/>
            <person name="Barker G."/>
            <person name="Moore J."/>
            <person name="Walley P.G."/>
            <person name="Manoli S."/>
            <person name="Batley J."/>
            <person name="Edwards D."/>
            <person name="Nelson M.N."/>
            <person name="Wang X."/>
            <person name="Paterson A.H."/>
            <person name="King G."/>
            <person name="Bancroft I."/>
            <person name="Chalhoub B."/>
            <person name="Sharpe A.G."/>
        </authorList>
    </citation>
    <scope>NUCLEOTIDE SEQUENCE</scope>
    <source>
        <strain evidence="2 3">cv. TO1000</strain>
    </source>
</reference>
<protein>
    <submittedName>
        <fullName evidence="2">Uncharacterized protein</fullName>
    </submittedName>
</protein>
<dbReference type="Gramene" id="Bo5g007600.1">
    <property type="protein sequence ID" value="Bo5g007600.1"/>
    <property type="gene ID" value="Bo5g007600"/>
</dbReference>
<reference evidence="2" key="2">
    <citation type="submission" date="2015-03" db="UniProtKB">
        <authorList>
            <consortium name="EnsemblPlants"/>
        </authorList>
    </citation>
    <scope>IDENTIFICATION</scope>
</reference>
<keyword evidence="1" id="KW-0812">Transmembrane</keyword>
<keyword evidence="3" id="KW-1185">Reference proteome</keyword>
<dbReference type="HOGENOM" id="CLU_1899122_0_0_1"/>
<accession>A0A0D3C842</accession>
<name>A0A0D3C842_BRAOL</name>